<name>A0A081NLS1_9GAMM</name>
<dbReference type="AlphaFoldDB" id="A0A081NLS1"/>
<sequence length="163" mass="17691">MSTLADDPDFIPVETGGEVLSTRNEANSHTFGLRAYTISSDDLSVPDAHSSARQNGLVVDYYPFESGFRVSAGTFSGDSKKLGKAYFSGEGRAYVGVGWKKLLDDAKRVDFSVDVGTFLDIQKTGTESAENTTIESTASTSLQRNKLDSKEQPVISLGIEFRF</sequence>
<dbReference type="Proteomes" id="UP000028073">
    <property type="component" value="Unassembled WGS sequence"/>
</dbReference>
<proteinExistence type="predicted"/>
<accession>A0A081NLS1</accession>
<evidence type="ECO:0000313" key="1">
    <source>
        <dbReference type="EMBL" id="KEQ19394.1"/>
    </source>
</evidence>
<keyword evidence="2" id="KW-1185">Reference proteome</keyword>
<gene>
    <name evidence="1" type="ORF">GZ78_05415</name>
</gene>
<protein>
    <submittedName>
        <fullName evidence="1">Uncharacterized protein</fullName>
    </submittedName>
</protein>
<organism evidence="1 2">
    <name type="scientific">Endozoicomonas numazuensis</name>
    <dbReference type="NCBI Taxonomy" id="1137799"/>
    <lineage>
        <taxon>Bacteria</taxon>
        <taxon>Pseudomonadati</taxon>
        <taxon>Pseudomonadota</taxon>
        <taxon>Gammaproteobacteria</taxon>
        <taxon>Oceanospirillales</taxon>
        <taxon>Endozoicomonadaceae</taxon>
        <taxon>Endozoicomonas</taxon>
    </lineage>
</organism>
<reference evidence="1 2" key="1">
    <citation type="submission" date="2014-06" db="EMBL/GenBank/DDBJ databases">
        <title>Whole Genome Sequences of Three Symbiotic Endozoicomonas Bacteria.</title>
        <authorList>
            <person name="Neave M.J."/>
            <person name="Apprill A."/>
            <person name="Voolstra C.R."/>
        </authorList>
    </citation>
    <scope>NUCLEOTIDE SEQUENCE [LARGE SCALE GENOMIC DNA]</scope>
    <source>
        <strain evidence="1 2">DSM 25634</strain>
    </source>
</reference>
<dbReference type="EMBL" id="JOKH01000001">
    <property type="protein sequence ID" value="KEQ19394.1"/>
    <property type="molecule type" value="Genomic_DNA"/>
</dbReference>
<evidence type="ECO:0000313" key="2">
    <source>
        <dbReference type="Proteomes" id="UP000028073"/>
    </source>
</evidence>
<comment type="caution">
    <text evidence="1">The sequence shown here is derived from an EMBL/GenBank/DDBJ whole genome shotgun (WGS) entry which is preliminary data.</text>
</comment>
<dbReference type="Gene3D" id="2.40.160.170">
    <property type="match status" value="1"/>
</dbReference>